<dbReference type="SUPFAM" id="SSF56349">
    <property type="entry name" value="DNA breaking-rejoining enzymes"/>
    <property type="match status" value="1"/>
</dbReference>
<dbReference type="PANTHER" id="PTHR30349:SF64">
    <property type="entry name" value="PROPHAGE INTEGRASE INTD-RELATED"/>
    <property type="match status" value="1"/>
</dbReference>
<dbReference type="CDD" id="cd00796">
    <property type="entry name" value="INT_Rci_Hp1_C"/>
    <property type="match status" value="1"/>
</dbReference>
<dbReference type="GO" id="GO:0006310">
    <property type="term" value="P:DNA recombination"/>
    <property type="evidence" value="ECO:0007669"/>
    <property type="project" value="UniProtKB-KW"/>
</dbReference>
<evidence type="ECO:0000256" key="1">
    <source>
        <dbReference type="ARBA" id="ARBA00023172"/>
    </source>
</evidence>
<comment type="caution">
    <text evidence="3">The sequence shown here is derived from an EMBL/GenBank/DDBJ whole genome shotgun (WGS) entry which is preliminary data.</text>
</comment>
<organism evidence="3 4">
    <name type="scientific">Desulfobacter latus</name>
    <dbReference type="NCBI Taxonomy" id="2292"/>
    <lineage>
        <taxon>Bacteria</taxon>
        <taxon>Pseudomonadati</taxon>
        <taxon>Thermodesulfobacteriota</taxon>
        <taxon>Desulfobacteria</taxon>
        <taxon>Desulfobacterales</taxon>
        <taxon>Desulfobacteraceae</taxon>
        <taxon>Desulfobacter</taxon>
    </lineage>
</organism>
<keyword evidence="1" id="KW-0233">DNA recombination</keyword>
<evidence type="ECO:0000259" key="2">
    <source>
        <dbReference type="PROSITE" id="PS51898"/>
    </source>
</evidence>
<protein>
    <submittedName>
        <fullName evidence="3">Site-specific integrase</fullName>
    </submittedName>
</protein>
<evidence type="ECO:0000313" key="3">
    <source>
        <dbReference type="EMBL" id="NWH06746.1"/>
    </source>
</evidence>
<dbReference type="GO" id="GO:0003677">
    <property type="term" value="F:DNA binding"/>
    <property type="evidence" value="ECO:0007669"/>
    <property type="project" value="InterPro"/>
</dbReference>
<dbReference type="Pfam" id="PF00589">
    <property type="entry name" value="Phage_integrase"/>
    <property type="match status" value="1"/>
</dbReference>
<dbReference type="AlphaFoldDB" id="A0A850TGS2"/>
<reference evidence="3 4" key="1">
    <citation type="submission" date="2020-06" db="EMBL/GenBank/DDBJ databases">
        <title>High-quality draft genome of sulfate reducer Desulfobacter latus type strain AcrS2 isolated from marine sediment.</title>
        <authorList>
            <person name="Hoppe M."/>
            <person name="Larsen C.K."/>
            <person name="Marshall I.P.G."/>
            <person name="Schramm A."/>
            <person name="Marietou A.G."/>
        </authorList>
    </citation>
    <scope>NUCLEOTIDE SEQUENCE [LARGE SCALE GENOMIC DNA]</scope>
    <source>
        <strain evidence="3 4">AcRS2</strain>
    </source>
</reference>
<accession>A0A850TGS2</accession>
<dbReference type="EMBL" id="JACADJ010000106">
    <property type="protein sequence ID" value="NWH06746.1"/>
    <property type="molecule type" value="Genomic_DNA"/>
</dbReference>
<dbReference type="InterPro" id="IPR050090">
    <property type="entry name" value="Tyrosine_recombinase_XerCD"/>
</dbReference>
<proteinExistence type="predicted"/>
<dbReference type="InterPro" id="IPR002104">
    <property type="entry name" value="Integrase_catalytic"/>
</dbReference>
<dbReference type="Proteomes" id="UP000553343">
    <property type="component" value="Unassembled WGS sequence"/>
</dbReference>
<feature type="domain" description="Tyr recombinase" evidence="2">
    <location>
        <begin position="1"/>
        <end position="172"/>
    </location>
</feature>
<sequence>MGMRPEYGGVMENLPLHLKPVWAMGYLTGMRLDEILSLTWGKLDLKAGFIYLDVTDTKTKKKRSIPILDELSEYLEQLPKALHDDHVFLYRGKRIKDIRTGLKKACEKAKVPYGRNTKDGITFHDLRHTFNTNMRKAGVAESVIMEITGHETREMFDRYNTVDNSDKKQGVDQLRNFLGNQAGKKGSEVTTMLP</sequence>
<dbReference type="PANTHER" id="PTHR30349">
    <property type="entry name" value="PHAGE INTEGRASE-RELATED"/>
    <property type="match status" value="1"/>
</dbReference>
<dbReference type="PROSITE" id="PS51898">
    <property type="entry name" value="TYR_RECOMBINASE"/>
    <property type="match status" value="1"/>
</dbReference>
<dbReference type="GO" id="GO:0015074">
    <property type="term" value="P:DNA integration"/>
    <property type="evidence" value="ECO:0007669"/>
    <property type="project" value="InterPro"/>
</dbReference>
<name>A0A850TGS2_9BACT</name>
<gene>
    <name evidence="3" type="ORF">HXW94_17465</name>
</gene>
<dbReference type="InterPro" id="IPR011010">
    <property type="entry name" value="DNA_brk_join_enz"/>
</dbReference>
<dbReference type="Gene3D" id="1.10.443.10">
    <property type="entry name" value="Intergrase catalytic core"/>
    <property type="match status" value="1"/>
</dbReference>
<keyword evidence="4" id="KW-1185">Reference proteome</keyword>
<evidence type="ECO:0000313" key="4">
    <source>
        <dbReference type="Proteomes" id="UP000553343"/>
    </source>
</evidence>
<dbReference type="InterPro" id="IPR013762">
    <property type="entry name" value="Integrase-like_cat_sf"/>
</dbReference>